<dbReference type="GO" id="GO:0052650">
    <property type="term" value="F:all-trans-retinol dehydrogenase (NADP+) activity"/>
    <property type="evidence" value="ECO:0007669"/>
    <property type="project" value="UniProtKB-ARBA"/>
</dbReference>
<dbReference type="FunFam" id="3.40.50.720:FF:000131">
    <property type="entry name" value="Short-chain dehydrogenase/reductase 3"/>
    <property type="match status" value="1"/>
</dbReference>
<dbReference type="Gene3D" id="3.40.50.720">
    <property type="entry name" value="NAD(P)-binding Rossmann-like Domain"/>
    <property type="match status" value="1"/>
</dbReference>
<dbReference type="Proteomes" id="UP001497382">
    <property type="component" value="Unassembled WGS sequence"/>
</dbReference>
<dbReference type="Pfam" id="PF00106">
    <property type="entry name" value="adh_short"/>
    <property type="match status" value="1"/>
</dbReference>
<evidence type="ECO:0000256" key="5">
    <source>
        <dbReference type="ARBA" id="ARBA00022989"/>
    </source>
</evidence>
<keyword evidence="8" id="KW-0472">Membrane</keyword>
<accession>A0AAV2A5S9</accession>
<dbReference type="AlphaFoldDB" id="A0AAV2A5S9"/>
<comment type="subcellular location">
    <subcellularLocation>
        <location evidence="1">Membrane</location>
        <topology evidence="1">Multi-pass membrane protein</topology>
    </subcellularLocation>
</comment>
<evidence type="ECO:0000256" key="12">
    <source>
        <dbReference type="RuleBase" id="RU000363"/>
    </source>
</evidence>
<keyword evidence="4" id="KW-0521">NADP</keyword>
<protein>
    <recommendedName>
        <fullName evidence="10">Short-chain dehydrogenase/reductase 3</fullName>
    </recommendedName>
    <alternativeName>
        <fullName evidence="11">Retinal short-chain dehydrogenase/reductase 1</fullName>
    </alternativeName>
</protein>
<evidence type="ECO:0000256" key="10">
    <source>
        <dbReference type="ARBA" id="ARBA00068717"/>
    </source>
</evidence>
<keyword evidence="6" id="KW-0560">Oxidoreductase</keyword>
<evidence type="ECO:0000256" key="1">
    <source>
        <dbReference type="ARBA" id="ARBA00004141"/>
    </source>
</evidence>
<evidence type="ECO:0000256" key="4">
    <source>
        <dbReference type="ARBA" id="ARBA00022857"/>
    </source>
</evidence>
<evidence type="ECO:0000313" key="13">
    <source>
        <dbReference type="EMBL" id="CAL1279352.1"/>
    </source>
</evidence>
<dbReference type="PANTHER" id="PTHR24322:SF746">
    <property type="entry name" value="SHORT CHAIN DEHYDROGENASE_REDUCTASE FAMILY 16C MEMBER 5"/>
    <property type="match status" value="1"/>
</dbReference>
<comment type="function">
    <text evidence="9">Catalyzes the reduction of all-trans-retinal to all-trans-retinol in the presence of NADPH.</text>
</comment>
<dbReference type="EMBL" id="CAXIEN010000121">
    <property type="protein sequence ID" value="CAL1279352.1"/>
    <property type="molecule type" value="Genomic_DNA"/>
</dbReference>
<name>A0AAV2A5S9_9ARAC</name>
<gene>
    <name evidence="13" type="ORF">LARSCL_LOCUS10305</name>
</gene>
<comment type="caution">
    <text evidence="13">The sequence shown here is derived from an EMBL/GenBank/DDBJ whole genome shotgun (WGS) entry which is preliminary data.</text>
</comment>
<evidence type="ECO:0000256" key="2">
    <source>
        <dbReference type="ARBA" id="ARBA00006484"/>
    </source>
</evidence>
<keyword evidence="3" id="KW-0812">Transmembrane</keyword>
<dbReference type="PANTHER" id="PTHR24322">
    <property type="entry name" value="PKSB"/>
    <property type="match status" value="1"/>
</dbReference>
<evidence type="ECO:0000313" key="14">
    <source>
        <dbReference type="Proteomes" id="UP001497382"/>
    </source>
</evidence>
<dbReference type="InterPro" id="IPR036291">
    <property type="entry name" value="NAD(P)-bd_dom_sf"/>
</dbReference>
<reference evidence="13 14" key="1">
    <citation type="submission" date="2024-04" db="EMBL/GenBank/DDBJ databases">
        <authorList>
            <person name="Rising A."/>
            <person name="Reimegard J."/>
            <person name="Sonavane S."/>
            <person name="Akerstrom W."/>
            <person name="Nylinder S."/>
            <person name="Hedman E."/>
            <person name="Kallberg Y."/>
        </authorList>
    </citation>
    <scope>NUCLEOTIDE SEQUENCE [LARGE SCALE GENOMIC DNA]</scope>
</reference>
<keyword evidence="7" id="KW-0443">Lipid metabolism</keyword>
<evidence type="ECO:0000256" key="3">
    <source>
        <dbReference type="ARBA" id="ARBA00022692"/>
    </source>
</evidence>
<dbReference type="CDD" id="cd05339">
    <property type="entry name" value="17beta-HSDXI-like_SDR_c"/>
    <property type="match status" value="1"/>
</dbReference>
<evidence type="ECO:0000256" key="8">
    <source>
        <dbReference type="ARBA" id="ARBA00023136"/>
    </source>
</evidence>
<keyword evidence="5" id="KW-1133">Transmembrane helix</keyword>
<organism evidence="13 14">
    <name type="scientific">Larinioides sclopetarius</name>
    <dbReference type="NCBI Taxonomy" id="280406"/>
    <lineage>
        <taxon>Eukaryota</taxon>
        <taxon>Metazoa</taxon>
        <taxon>Ecdysozoa</taxon>
        <taxon>Arthropoda</taxon>
        <taxon>Chelicerata</taxon>
        <taxon>Arachnida</taxon>
        <taxon>Araneae</taxon>
        <taxon>Araneomorphae</taxon>
        <taxon>Entelegynae</taxon>
        <taxon>Araneoidea</taxon>
        <taxon>Araneidae</taxon>
        <taxon>Larinioides</taxon>
    </lineage>
</organism>
<dbReference type="PRINTS" id="PR00080">
    <property type="entry name" value="SDRFAMILY"/>
</dbReference>
<dbReference type="InterPro" id="IPR002347">
    <property type="entry name" value="SDR_fam"/>
</dbReference>
<dbReference type="GO" id="GO:0005811">
    <property type="term" value="C:lipid droplet"/>
    <property type="evidence" value="ECO:0007669"/>
    <property type="project" value="TreeGrafter"/>
</dbReference>
<dbReference type="PRINTS" id="PR00081">
    <property type="entry name" value="GDHRDH"/>
</dbReference>
<evidence type="ECO:0000256" key="11">
    <source>
        <dbReference type="ARBA" id="ARBA00082544"/>
    </source>
</evidence>
<proteinExistence type="inferred from homology"/>
<sequence length="326" mass="36153">MLSGYIVGFIKFLIPDRFLCKRRKDISGQIVLVTGAGSGLGRLLAIEFSELDAIVVLVDINKNGMNETKSLMNSLAKDAIVVLVDINENGMNEPKSLMNPLAKAYVYECDVSNRQKVYEVAKRVKAEVGKVDILVNNAGNVSGKRFLEIPDEEIEKTVHVNALSHFWMGKAFLPDMMQSNKGHIVSIASLAGVSGLPNLTDYCASKFAAVGFMESLKLELDAQKKDGIKLTLVCPSLISTGLFEGTKPPLTVLMTPEYVASEIVNAVLEETDFVMLPRWMYIIILLKWTMPRRAVERFYANSGLLEFMDTFKGRATKNNSNQTQKM</sequence>
<evidence type="ECO:0000256" key="9">
    <source>
        <dbReference type="ARBA" id="ARBA00059620"/>
    </source>
</evidence>
<dbReference type="GO" id="GO:0016020">
    <property type="term" value="C:membrane"/>
    <property type="evidence" value="ECO:0007669"/>
    <property type="project" value="UniProtKB-SubCell"/>
</dbReference>
<evidence type="ECO:0000256" key="7">
    <source>
        <dbReference type="ARBA" id="ARBA00023098"/>
    </source>
</evidence>
<comment type="similarity">
    <text evidence="2 12">Belongs to the short-chain dehydrogenases/reductases (SDR) family.</text>
</comment>
<keyword evidence="14" id="KW-1185">Reference proteome</keyword>
<evidence type="ECO:0000256" key="6">
    <source>
        <dbReference type="ARBA" id="ARBA00023002"/>
    </source>
</evidence>
<dbReference type="SUPFAM" id="SSF51735">
    <property type="entry name" value="NAD(P)-binding Rossmann-fold domains"/>
    <property type="match status" value="1"/>
</dbReference>